<dbReference type="Gene3D" id="3.40.1080.10">
    <property type="entry name" value="Glutaconate Coenzyme A-transferase"/>
    <property type="match status" value="1"/>
</dbReference>
<dbReference type="RefSeq" id="WP_092935687.1">
    <property type="nucleotide sequence ID" value="NZ_FMZP01000046.1"/>
</dbReference>
<keyword evidence="1 3" id="KW-0808">Transferase</keyword>
<dbReference type="PANTHER" id="PTHR13707">
    <property type="entry name" value="KETOACID-COENZYME A TRANSFERASE"/>
    <property type="match status" value="1"/>
</dbReference>
<evidence type="ECO:0000313" key="4">
    <source>
        <dbReference type="Proteomes" id="UP000199320"/>
    </source>
</evidence>
<dbReference type="InterPro" id="IPR004165">
    <property type="entry name" value="CoA_trans_fam_I"/>
</dbReference>
<dbReference type="Pfam" id="PF01144">
    <property type="entry name" value="CoA_trans"/>
    <property type="match status" value="1"/>
</dbReference>
<reference evidence="4 5" key="1">
    <citation type="submission" date="2016-10" db="EMBL/GenBank/DDBJ databases">
        <authorList>
            <person name="Varghese N."/>
            <person name="Submissions S."/>
        </authorList>
    </citation>
    <scope>NUCLEOTIDE SEQUENCE [LARGE SCALE GENOMIC DNA]</scope>
    <source>
        <strain evidence="2 5">CDM_1</strain>
        <strain evidence="4">CDM_6</strain>
    </source>
</reference>
<dbReference type="PANTHER" id="PTHR13707:SF60">
    <property type="entry name" value="ACETATE COA-TRANSFERASE SUBUNIT ALPHA"/>
    <property type="match status" value="1"/>
</dbReference>
<proteinExistence type="predicted"/>
<accession>A0A1I0JG43</accession>
<dbReference type="InterPro" id="IPR037171">
    <property type="entry name" value="NagB/RpiA_transferase-like"/>
</dbReference>
<dbReference type="EMBL" id="FOIC01000041">
    <property type="protein sequence ID" value="SEU09148.1"/>
    <property type="molecule type" value="Genomic_DNA"/>
</dbReference>
<dbReference type="GO" id="GO:0008410">
    <property type="term" value="F:CoA-transferase activity"/>
    <property type="evidence" value="ECO:0007669"/>
    <property type="project" value="InterPro"/>
</dbReference>
<dbReference type="SUPFAM" id="SSF100950">
    <property type="entry name" value="NagB/RpiA/CoA transferase-like"/>
    <property type="match status" value="1"/>
</dbReference>
<dbReference type="STRING" id="392421.SAMN04488694_14120"/>
<dbReference type="Proteomes" id="UP000199320">
    <property type="component" value="Unassembled WGS sequence"/>
</dbReference>
<gene>
    <name evidence="3" type="ORF">SAMN04488694_14120</name>
    <name evidence="2" type="ORF">SAMN05192552_10465</name>
</gene>
<protein>
    <submittedName>
        <fullName evidence="2 3">3-oxoacid CoA-transferase subunit A</fullName>
    </submittedName>
</protein>
<evidence type="ECO:0000313" key="3">
    <source>
        <dbReference type="EMBL" id="SEU09148.1"/>
    </source>
</evidence>
<sequence>MNVIDEGNGELVGWEHPDDVRKWNREKRSRAFEDKRMTASEAVERFVDDSDLLASGGFGHVRISTPILHEIVRQDIADLTLSGKTTVFDADLLIAAGAVSKVEAAYCFAHETRGLAPASRRRVEEGDVDVVAEASNATLQWRFLAAKMGVPFVPARILAGTETFEKSAAKIVEDPWTREPITLIPACYPDVACIHVSKADKHGNAVIDGISVEDPELAGAAKRLIVTTEEIVDSDELRARPKDVEIPYFLVDAVVEAPYGSHPGEMPYQYYFDEDHLEEWMDLTATEEGLEEYLERYITGTEDFAEYLEAVGGEERLAELEAIENYERPDTGGPEGGERV</sequence>
<name>A0A1I0JG43_9EURY</name>
<organism evidence="3 4">
    <name type="scientific">Natrinema hispanicum</name>
    <dbReference type="NCBI Taxonomy" id="392421"/>
    <lineage>
        <taxon>Archaea</taxon>
        <taxon>Methanobacteriati</taxon>
        <taxon>Methanobacteriota</taxon>
        <taxon>Stenosarchaea group</taxon>
        <taxon>Halobacteria</taxon>
        <taxon>Halobacteriales</taxon>
        <taxon>Natrialbaceae</taxon>
        <taxon>Natrinema</taxon>
    </lineage>
</organism>
<dbReference type="Gene3D" id="3.30.30.40">
    <property type="match status" value="1"/>
</dbReference>
<dbReference type="AlphaFoldDB" id="A0A1I0JG43"/>
<keyword evidence="4" id="KW-1185">Reference proteome</keyword>
<dbReference type="EMBL" id="FMZP01000046">
    <property type="protein sequence ID" value="SDD75852.1"/>
    <property type="molecule type" value="Genomic_DNA"/>
</dbReference>
<dbReference type="SMART" id="SM00882">
    <property type="entry name" value="CoA_trans"/>
    <property type="match status" value="1"/>
</dbReference>
<evidence type="ECO:0000313" key="5">
    <source>
        <dbReference type="Proteomes" id="UP000324021"/>
    </source>
</evidence>
<dbReference type="OrthoDB" id="301771at2157"/>
<evidence type="ECO:0000256" key="1">
    <source>
        <dbReference type="ARBA" id="ARBA00022679"/>
    </source>
</evidence>
<evidence type="ECO:0000313" key="2">
    <source>
        <dbReference type="EMBL" id="SDD75852.1"/>
    </source>
</evidence>
<reference evidence="3" key="2">
    <citation type="submission" date="2016-10" db="EMBL/GenBank/DDBJ databases">
        <authorList>
            <person name="de Groot N.N."/>
        </authorList>
    </citation>
    <scope>NUCLEOTIDE SEQUENCE [LARGE SCALE GENOMIC DNA]</scope>
    <source>
        <strain evidence="3">CDM_6</strain>
    </source>
</reference>
<dbReference type="Proteomes" id="UP000324021">
    <property type="component" value="Unassembled WGS sequence"/>
</dbReference>